<dbReference type="EMBL" id="LXXM01000113">
    <property type="protein sequence ID" value="PZS93816.1"/>
    <property type="molecule type" value="Genomic_DNA"/>
</dbReference>
<evidence type="ECO:0000313" key="2">
    <source>
        <dbReference type="Proteomes" id="UP000249614"/>
    </source>
</evidence>
<dbReference type="Proteomes" id="UP000249614">
    <property type="component" value="Unassembled WGS sequence"/>
</dbReference>
<organism evidence="1 2">
    <name type="scientific">Stenotrophomonas maltophilia</name>
    <name type="common">Pseudomonas maltophilia</name>
    <name type="synonym">Xanthomonas maltophilia</name>
    <dbReference type="NCBI Taxonomy" id="40324"/>
    <lineage>
        <taxon>Bacteria</taxon>
        <taxon>Pseudomonadati</taxon>
        <taxon>Pseudomonadota</taxon>
        <taxon>Gammaproteobacteria</taxon>
        <taxon>Lysobacterales</taxon>
        <taxon>Lysobacteraceae</taxon>
        <taxon>Stenotrophomonas</taxon>
        <taxon>Stenotrophomonas maltophilia group</taxon>
    </lineage>
</organism>
<gene>
    <name evidence="1" type="ORF">A7X83_05660</name>
</gene>
<reference evidence="1 2" key="1">
    <citation type="submission" date="2016-05" db="EMBL/GenBank/DDBJ databases">
        <authorList>
            <person name="Lavstsen T."/>
            <person name="Jespersen J.S."/>
        </authorList>
    </citation>
    <scope>NUCLEOTIDE SEQUENCE [LARGE SCALE GENOMIC DNA]</scope>
    <source>
        <strain evidence="1 2">SM-5815</strain>
    </source>
</reference>
<evidence type="ECO:0000313" key="1">
    <source>
        <dbReference type="EMBL" id="PZS93816.1"/>
    </source>
</evidence>
<dbReference type="AlphaFoldDB" id="A0A2W6IHW6"/>
<comment type="caution">
    <text evidence="1">The sequence shown here is derived from an EMBL/GenBank/DDBJ whole genome shotgun (WGS) entry which is preliminary data.</text>
</comment>
<proteinExistence type="predicted"/>
<name>A0A2W6IHW6_STEMA</name>
<protein>
    <submittedName>
        <fullName evidence="1">Uncharacterized protein</fullName>
    </submittedName>
</protein>
<accession>A0A2W6IHW6</accession>
<sequence>MAGPCFWRELSGVVQQCGDDPEPEEYQLLVTNGYAYPWRNPEFFNGAAGFEYGVDFELRIDLPDGPTAIPMVFEAEGRYLLDGYVPVDATPGLAVQGGNQWRVFILLQWS</sequence>